<dbReference type="AlphaFoldDB" id="A0A1L9RQ63"/>
<accession>A0A1L9RQ63</accession>
<dbReference type="SUPFAM" id="SSF54427">
    <property type="entry name" value="NTF2-like"/>
    <property type="match status" value="1"/>
</dbReference>
<dbReference type="VEuPathDB" id="FungiDB:ASPWEDRAFT_436824"/>
<dbReference type="EMBL" id="KV878211">
    <property type="protein sequence ID" value="OJJ36958.1"/>
    <property type="molecule type" value="Genomic_DNA"/>
</dbReference>
<dbReference type="Gene3D" id="3.10.450.50">
    <property type="match status" value="1"/>
</dbReference>
<keyword evidence="3" id="KW-1185">Reference proteome</keyword>
<evidence type="ECO:0000313" key="3">
    <source>
        <dbReference type="Proteomes" id="UP000184383"/>
    </source>
</evidence>
<evidence type="ECO:0000313" key="2">
    <source>
        <dbReference type="EMBL" id="OJJ36958.1"/>
    </source>
</evidence>
<protein>
    <recommendedName>
        <fullName evidence="1">SnoaL-like domain-containing protein</fullName>
    </recommendedName>
</protein>
<dbReference type="RefSeq" id="XP_040690634.1">
    <property type="nucleotide sequence ID" value="XM_040836078.1"/>
</dbReference>
<gene>
    <name evidence="2" type="ORF">ASPWEDRAFT_436824</name>
</gene>
<proteinExistence type="predicted"/>
<dbReference type="Proteomes" id="UP000184383">
    <property type="component" value="Unassembled WGS sequence"/>
</dbReference>
<dbReference type="Pfam" id="PF13577">
    <property type="entry name" value="SnoaL_4"/>
    <property type="match status" value="1"/>
</dbReference>
<dbReference type="GeneID" id="63751926"/>
<dbReference type="OrthoDB" id="2148716at2759"/>
<dbReference type="InterPro" id="IPR032710">
    <property type="entry name" value="NTF2-like_dom_sf"/>
</dbReference>
<organism evidence="2 3">
    <name type="scientific">Aspergillus wentii DTO 134E9</name>
    <dbReference type="NCBI Taxonomy" id="1073089"/>
    <lineage>
        <taxon>Eukaryota</taxon>
        <taxon>Fungi</taxon>
        <taxon>Dikarya</taxon>
        <taxon>Ascomycota</taxon>
        <taxon>Pezizomycotina</taxon>
        <taxon>Eurotiomycetes</taxon>
        <taxon>Eurotiomycetidae</taxon>
        <taxon>Eurotiales</taxon>
        <taxon>Aspergillaceae</taxon>
        <taxon>Aspergillus</taxon>
        <taxon>Aspergillus subgen. Cremei</taxon>
    </lineage>
</organism>
<dbReference type="InterPro" id="IPR037401">
    <property type="entry name" value="SnoaL-like"/>
</dbReference>
<reference evidence="3" key="1">
    <citation type="journal article" date="2017" name="Genome Biol.">
        <title>Comparative genomics reveals high biological diversity and specific adaptations in the industrially and medically important fungal genus Aspergillus.</title>
        <authorList>
            <person name="de Vries R.P."/>
            <person name="Riley R."/>
            <person name="Wiebenga A."/>
            <person name="Aguilar-Osorio G."/>
            <person name="Amillis S."/>
            <person name="Uchima C.A."/>
            <person name="Anderluh G."/>
            <person name="Asadollahi M."/>
            <person name="Askin M."/>
            <person name="Barry K."/>
            <person name="Battaglia E."/>
            <person name="Bayram O."/>
            <person name="Benocci T."/>
            <person name="Braus-Stromeyer S.A."/>
            <person name="Caldana C."/>
            <person name="Canovas D."/>
            <person name="Cerqueira G.C."/>
            <person name="Chen F."/>
            <person name="Chen W."/>
            <person name="Choi C."/>
            <person name="Clum A."/>
            <person name="Dos Santos R.A."/>
            <person name="Damasio A.R."/>
            <person name="Diallinas G."/>
            <person name="Emri T."/>
            <person name="Fekete E."/>
            <person name="Flipphi M."/>
            <person name="Freyberg S."/>
            <person name="Gallo A."/>
            <person name="Gournas C."/>
            <person name="Habgood R."/>
            <person name="Hainaut M."/>
            <person name="Harispe M.L."/>
            <person name="Henrissat B."/>
            <person name="Hilden K.S."/>
            <person name="Hope R."/>
            <person name="Hossain A."/>
            <person name="Karabika E."/>
            <person name="Karaffa L."/>
            <person name="Karanyi Z."/>
            <person name="Krasevec N."/>
            <person name="Kuo A."/>
            <person name="Kusch H."/>
            <person name="LaButti K."/>
            <person name="Lagendijk E.L."/>
            <person name="Lapidus A."/>
            <person name="Levasseur A."/>
            <person name="Lindquist E."/>
            <person name="Lipzen A."/>
            <person name="Logrieco A.F."/>
            <person name="MacCabe A."/>
            <person name="Maekelae M.R."/>
            <person name="Malavazi I."/>
            <person name="Melin P."/>
            <person name="Meyer V."/>
            <person name="Mielnichuk N."/>
            <person name="Miskei M."/>
            <person name="Molnar A.P."/>
            <person name="Mule G."/>
            <person name="Ngan C.Y."/>
            <person name="Orejas M."/>
            <person name="Orosz E."/>
            <person name="Ouedraogo J.P."/>
            <person name="Overkamp K.M."/>
            <person name="Park H.-S."/>
            <person name="Perrone G."/>
            <person name="Piumi F."/>
            <person name="Punt P.J."/>
            <person name="Ram A.F."/>
            <person name="Ramon A."/>
            <person name="Rauscher S."/>
            <person name="Record E."/>
            <person name="Riano-Pachon D.M."/>
            <person name="Robert V."/>
            <person name="Roehrig J."/>
            <person name="Ruller R."/>
            <person name="Salamov A."/>
            <person name="Salih N.S."/>
            <person name="Samson R.A."/>
            <person name="Sandor E."/>
            <person name="Sanguinetti M."/>
            <person name="Schuetze T."/>
            <person name="Sepcic K."/>
            <person name="Shelest E."/>
            <person name="Sherlock G."/>
            <person name="Sophianopoulou V."/>
            <person name="Squina F.M."/>
            <person name="Sun H."/>
            <person name="Susca A."/>
            <person name="Todd R.B."/>
            <person name="Tsang A."/>
            <person name="Unkles S.E."/>
            <person name="van de Wiele N."/>
            <person name="van Rossen-Uffink D."/>
            <person name="Oliveira J.V."/>
            <person name="Vesth T.C."/>
            <person name="Visser J."/>
            <person name="Yu J.-H."/>
            <person name="Zhou M."/>
            <person name="Andersen M.R."/>
            <person name="Archer D.B."/>
            <person name="Baker S.E."/>
            <person name="Benoit I."/>
            <person name="Brakhage A.A."/>
            <person name="Braus G.H."/>
            <person name="Fischer R."/>
            <person name="Frisvad J.C."/>
            <person name="Goldman G.H."/>
            <person name="Houbraken J."/>
            <person name="Oakley B."/>
            <person name="Pocsi I."/>
            <person name="Scazzocchio C."/>
            <person name="Seiboth B."/>
            <person name="vanKuyk P.A."/>
            <person name="Wortman J."/>
            <person name="Dyer P.S."/>
            <person name="Grigoriev I.V."/>
        </authorList>
    </citation>
    <scope>NUCLEOTIDE SEQUENCE [LARGE SCALE GENOMIC DNA]</scope>
    <source>
        <strain evidence="3">DTO 134E9</strain>
    </source>
</reference>
<evidence type="ECO:0000259" key="1">
    <source>
        <dbReference type="Pfam" id="PF13577"/>
    </source>
</evidence>
<sequence>MTTSDHELIRNAIAYFPIAVDKGNYELLSKAFTTDAVIKYPEPIGTLTGLVEIIQRTKAFLTNMKTHHALTTQAIELTSENTATATTYCMAGHFGTGDYEGKQLTGWADFNDKLVKGEFDGEQGWRIVERVVDFHVPHTGDRSLFGWDG</sequence>
<feature type="domain" description="SnoaL-like" evidence="1">
    <location>
        <begin position="3"/>
        <end position="130"/>
    </location>
</feature>
<name>A0A1L9RQ63_ASPWE</name>